<comment type="similarity">
    <text evidence="2">Belongs to the fasciclin-like AGP family.</text>
</comment>
<dbReference type="EMBL" id="PNBA02000325">
    <property type="protein sequence ID" value="KAG6383994.1"/>
    <property type="molecule type" value="Genomic_DNA"/>
</dbReference>
<evidence type="ECO:0000256" key="5">
    <source>
        <dbReference type="ARBA" id="ARBA00022729"/>
    </source>
</evidence>
<keyword evidence="4" id="KW-0336">GPI-anchor</keyword>
<protein>
    <recommendedName>
        <fullName evidence="14">FAS1 domain-containing protein</fullName>
    </recommendedName>
</protein>
<sequence>MKPIKLLILLLAVAALAATSKAHNITRILGSHPSLSTFNHYLSVTRLADEINRRVTITVCAVDNAAMSSLLSHQYPLPTLKNILSLHVFADYFGSKKLHQITKGSTTTSTLFQASGEAAGTSGYVNITDFKGGKVGFTPVDSDVDPPMATFVKSIHELPYNISVIQISNVLTSPEAEAPVSAPTDLNLLSLLAKQGCKSFSDLVAGAGAGVADVFTESVEAGLTVFCPSDAAIKSFSPAYKNLTGAGKNSLLLYHGVPEYNSLGMLRVSNGLMQTLATEGAKKFDFTVANDGDEVRLKTGVVTATIKGTVIDEDPLAIFKIDKVLLPTELFKADPTAKAEAAESPGPAGENDVPADEDSNGGGLTVARGGGIVALSVAFVFGVLFL</sequence>
<dbReference type="Gene3D" id="2.30.180.10">
    <property type="entry name" value="FAS1 domain"/>
    <property type="match status" value="2"/>
</dbReference>
<feature type="region of interest" description="Disordered" evidence="12">
    <location>
        <begin position="336"/>
        <end position="361"/>
    </location>
</feature>
<evidence type="ECO:0000256" key="9">
    <source>
        <dbReference type="ARBA" id="ARBA00023180"/>
    </source>
</evidence>
<proteinExistence type="inferred from homology"/>
<evidence type="ECO:0000259" key="14">
    <source>
        <dbReference type="PROSITE" id="PS50213"/>
    </source>
</evidence>
<dbReference type="FunFam" id="2.30.180.10:FF:000010">
    <property type="entry name" value="Fasciclin-like arabinogalactan protein 2"/>
    <property type="match status" value="1"/>
</dbReference>
<keyword evidence="3" id="KW-1003">Cell membrane</keyword>
<dbReference type="InterPro" id="IPR000782">
    <property type="entry name" value="FAS1_domain"/>
</dbReference>
<evidence type="ECO:0000256" key="3">
    <source>
        <dbReference type="ARBA" id="ARBA00022475"/>
    </source>
</evidence>
<evidence type="ECO:0000256" key="2">
    <source>
        <dbReference type="ARBA" id="ARBA00007843"/>
    </source>
</evidence>
<dbReference type="InterPro" id="IPR036378">
    <property type="entry name" value="FAS1_dom_sf"/>
</dbReference>
<dbReference type="SUPFAM" id="SSF82153">
    <property type="entry name" value="FAS1 domain"/>
    <property type="match status" value="2"/>
</dbReference>
<dbReference type="PANTHER" id="PTHR32382:SF82">
    <property type="entry name" value="FASCICLIN-LIKE ARABINOGALACTAN PROTEIN 2"/>
    <property type="match status" value="1"/>
</dbReference>
<evidence type="ECO:0000256" key="6">
    <source>
        <dbReference type="ARBA" id="ARBA00022737"/>
    </source>
</evidence>
<name>A0A8X8VX85_SALSN</name>
<dbReference type="Proteomes" id="UP000298416">
    <property type="component" value="Unassembled WGS sequence"/>
</dbReference>
<evidence type="ECO:0000256" key="8">
    <source>
        <dbReference type="ARBA" id="ARBA00023136"/>
    </source>
</evidence>
<feature type="chain" id="PRO_5036476028" description="FAS1 domain-containing protein" evidence="13">
    <location>
        <begin position="23"/>
        <end position="386"/>
    </location>
</feature>
<evidence type="ECO:0000256" key="12">
    <source>
        <dbReference type="SAM" id="MobiDB-lite"/>
    </source>
</evidence>
<dbReference type="PANTHER" id="PTHR32382">
    <property type="entry name" value="FASCICLIN-LIKE ARABINOGALACTAN PROTEIN"/>
    <property type="match status" value="1"/>
</dbReference>
<dbReference type="GO" id="GO:0005886">
    <property type="term" value="C:plasma membrane"/>
    <property type="evidence" value="ECO:0007669"/>
    <property type="project" value="UniProtKB-SubCell"/>
</dbReference>
<organism evidence="15">
    <name type="scientific">Salvia splendens</name>
    <name type="common">Scarlet sage</name>
    <dbReference type="NCBI Taxonomy" id="180675"/>
    <lineage>
        <taxon>Eukaryota</taxon>
        <taxon>Viridiplantae</taxon>
        <taxon>Streptophyta</taxon>
        <taxon>Embryophyta</taxon>
        <taxon>Tracheophyta</taxon>
        <taxon>Spermatophyta</taxon>
        <taxon>Magnoliopsida</taxon>
        <taxon>eudicotyledons</taxon>
        <taxon>Gunneridae</taxon>
        <taxon>Pentapetalae</taxon>
        <taxon>asterids</taxon>
        <taxon>lamiids</taxon>
        <taxon>Lamiales</taxon>
        <taxon>Lamiaceae</taxon>
        <taxon>Nepetoideae</taxon>
        <taxon>Mentheae</taxon>
        <taxon>Salviinae</taxon>
        <taxon>Salvia</taxon>
        <taxon>Salvia subgen. Calosphace</taxon>
        <taxon>core Calosphace</taxon>
    </lineage>
</organism>
<dbReference type="InterPro" id="IPR033254">
    <property type="entry name" value="Plant_FLA"/>
</dbReference>
<keyword evidence="5 13" id="KW-0732">Signal</keyword>
<evidence type="ECO:0000256" key="10">
    <source>
        <dbReference type="ARBA" id="ARBA00023288"/>
    </source>
</evidence>
<dbReference type="SMART" id="SM00554">
    <property type="entry name" value="FAS1"/>
    <property type="match status" value="2"/>
</dbReference>
<dbReference type="FunFam" id="2.30.180.10:FF:000008">
    <property type="entry name" value="Fasciclin-like arabinogalactan protein 10"/>
    <property type="match status" value="1"/>
</dbReference>
<gene>
    <name evidence="15" type="ORF">SASPL_156213</name>
</gene>
<evidence type="ECO:0000256" key="1">
    <source>
        <dbReference type="ARBA" id="ARBA00004609"/>
    </source>
</evidence>
<keyword evidence="8" id="KW-0472">Membrane</keyword>
<keyword evidence="9" id="KW-0325">Glycoprotein</keyword>
<accession>A0A8X8VX85</accession>
<dbReference type="GO" id="GO:0098552">
    <property type="term" value="C:side of membrane"/>
    <property type="evidence" value="ECO:0007669"/>
    <property type="project" value="UniProtKB-KW"/>
</dbReference>
<keyword evidence="10" id="KW-0449">Lipoprotein</keyword>
<keyword evidence="7" id="KW-0654">Proteoglycan</keyword>
<keyword evidence="16" id="KW-1185">Reference proteome</keyword>
<evidence type="ECO:0000256" key="7">
    <source>
        <dbReference type="ARBA" id="ARBA00022974"/>
    </source>
</evidence>
<comment type="subcellular location">
    <subcellularLocation>
        <location evidence="1">Cell membrane</location>
        <topology evidence="1">Lipid-anchor</topology>
        <topology evidence="1">GPI-anchor</topology>
    </subcellularLocation>
</comment>
<comment type="function">
    <text evidence="11">May be a cell surface adhesion protein.</text>
</comment>
<reference evidence="15" key="1">
    <citation type="submission" date="2018-01" db="EMBL/GenBank/DDBJ databases">
        <authorList>
            <person name="Mao J.F."/>
        </authorList>
    </citation>
    <scope>NUCLEOTIDE SEQUENCE</scope>
    <source>
        <strain evidence="15">Huo1</strain>
        <tissue evidence="15">Leaf</tissue>
    </source>
</reference>
<feature type="signal peptide" evidence="13">
    <location>
        <begin position="1"/>
        <end position="22"/>
    </location>
</feature>
<comment type="caution">
    <text evidence="15">The sequence shown here is derived from an EMBL/GenBank/DDBJ whole genome shotgun (WGS) entry which is preliminary data.</text>
</comment>
<dbReference type="PROSITE" id="PS50213">
    <property type="entry name" value="FAS1"/>
    <property type="match status" value="1"/>
</dbReference>
<evidence type="ECO:0000256" key="4">
    <source>
        <dbReference type="ARBA" id="ARBA00022622"/>
    </source>
</evidence>
<keyword evidence="6" id="KW-0677">Repeat</keyword>
<evidence type="ECO:0000256" key="13">
    <source>
        <dbReference type="SAM" id="SignalP"/>
    </source>
</evidence>
<dbReference type="AlphaFoldDB" id="A0A8X8VX85"/>
<feature type="domain" description="FAS1" evidence="14">
    <location>
        <begin position="184"/>
        <end position="325"/>
    </location>
</feature>
<evidence type="ECO:0000256" key="11">
    <source>
        <dbReference type="ARBA" id="ARBA00024686"/>
    </source>
</evidence>
<evidence type="ECO:0000313" key="15">
    <source>
        <dbReference type="EMBL" id="KAG6383994.1"/>
    </source>
</evidence>
<dbReference type="Pfam" id="PF02469">
    <property type="entry name" value="Fasciclin"/>
    <property type="match status" value="2"/>
</dbReference>
<evidence type="ECO:0000313" key="16">
    <source>
        <dbReference type="Proteomes" id="UP000298416"/>
    </source>
</evidence>
<reference evidence="15" key="2">
    <citation type="submission" date="2020-08" db="EMBL/GenBank/DDBJ databases">
        <title>Plant Genome Project.</title>
        <authorList>
            <person name="Zhang R.-G."/>
        </authorList>
    </citation>
    <scope>NUCLEOTIDE SEQUENCE</scope>
    <source>
        <strain evidence="15">Huo1</strain>
        <tissue evidence="15">Leaf</tissue>
    </source>
</reference>